<organism evidence="3 4">
    <name type="scientific">Plesiocystis pacifica SIR-1</name>
    <dbReference type="NCBI Taxonomy" id="391625"/>
    <lineage>
        <taxon>Bacteria</taxon>
        <taxon>Pseudomonadati</taxon>
        <taxon>Myxococcota</taxon>
        <taxon>Polyangia</taxon>
        <taxon>Nannocystales</taxon>
        <taxon>Nannocystaceae</taxon>
        <taxon>Plesiocystis</taxon>
    </lineage>
</organism>
<dbReference type="PROSITE" id="PS50943">
    <property type="entry name" value="HTH_CROC1"/>
    <property type="match status" value="1"/>
</dbReference>
<evidence type="ECO:0000313" key="4">
    <source>
        <dbReference type="Proteomes" id="UP000005801"/>
    </source>
</evidence>
<name>A6GBR6_9BACT</name>
<dbReference type="STRING" id="391625.PPSIR1_38184"/>
<gene>
    <name evidence="3" type="ORF">PPSIR1_38184</name>
</gene>
<dbReference type="CDD" id="cd00093">
    <property type="entry name" value="HTH_XRE"/>
    <property type="match status" value="1"/>
</dbReference>
<keyword evidence="1 3" id="KW-0238">DNA-binding</keyword>
<dbReference type="SMART" id="SM00530">
    <property type="entry name" value="HTH_XRE"/>
    <property type="match status" value="1"/>
</dbReference>
<dbReference type="GO" id="GO:0003677">
    <property type="term" value="F:DNA binding"/>
    <property type="evidence" value="ECO:0007669"/>
    <property type="project" value="UniProtKB-KW"/>
</dbReference>
<dbReference type="Proteomes" id="UP000005801">
    <property type="component" value="Unassembled WGS sequence"/>
</dbReference>
<dbReference type="eggNOG" id="COG1396">
    <property type="taxonomic scope" value="Bacteria"/>
</dbReference>
<dbReference type="Pfam" id="PF01381">
    <property type="entry name" value="HTH_3"/>
    <property type="match status" value="1"/>
</dbReference>
<dbReference type="Gene3D" id="1.10.260.40">
    <property type="entry name" value="lambda repressor-like DNA-binding domains"/>
    <property type="match status" value="1"/>
</dbReference>
<dbReference type="GO" id="GO:0005829">
    <property type="term" value="C:cytosol"/>
    <property type="evidence" value="ECO:0007669"/>
    <property type="project" value="TreeGrafter"/>
</dbReference>
<dbReference type="RefSeq" id="WP_006974157.1">
    <property type="nucleotide sequence ID" value="NZ_ABCS01000060.1"/>
</dbReference>
<evidence type="ECO:0000313" key="3">
    <source>
        <dbReference type="EMBL" id="EDM76683.1"/>
    </source>
</evidence>
<evidence type="ECO:0000259" key="2">
    <source>
        <dbReference type="PROSITE" id="PS50943"/>
    </source>
</evidence>
<dbReference type="AlphaFoldDB" id="A6GBR6"/>
<dbReference type="InterPro" id="IPR010982">
    <property type="entry name" value="Lambda_DNA-bd_dom_sf"/>
</dbReference>
<protein>
    <submittedName>
        <fullName evidence="3">DNA-binding protein</fullName>
    </submittedName>
</protein>
<comment type="caution">
    <text evidence="3">The sequence shown here is derived from an EMBL/GenBank/DDBJ whole genome shotgun (WGS) entry which is preliminary data.</text>
</comment>
<sequence length="128" mass="14734">MALNPRYREGEPDRHRFGKHVKSLRMARGMTQEQLAERAGLSADTIRRLEHAGFSPSLDTLFKLCLGFDLLLSTFFISYELGERDEARELIDIVSGRRDPEDIEMATTMIRLLFGRLDQMRADTEEDA</sequence>
<dbReference type="InterPro" id="IPR050807">
    <property type="entry name" value="TransReg_Diox_bact_type"/>
</dbReference>
<dbReference type="EMBL" id="ABCS01000060">
    <property type="protein sequence ID" value="EDM76683.1"/>
    <property type="molecule type" value="Genomic_DNA"/>
</dbReference>
<proteinExistence type="predicted"/>
<dbReference type="PANTHER" id="PTHR46797">
    <property type="entry name" value="HTH-TYPE TRANSCRIPTIONAL REGULATOR"/>
    <property type="match status" value="1"/>
</dbReference>
<dbReference type="PANTHER" id="PTHR46797:SF1">
    <property type="entry name" value="METHYLPHOSPHONATE SYNTHASE"/>
    <property type="match status" value="1"/>
</dbReference>
<dbReference type="InterPro" id="IPR001387">
    <property type="entry name" value="Cro/C1-type_HTH"/>
</dbReference>
<reference evidence="3 4" key="1">
    <citation type="submission" date="2007-06" db="EMBL/GenBank/DDBJ databases">
        <authorList>
            <person name="Shimkets L."/>
            <person name="Ferriera S."/>
            <person name="Johnson J."/>
            <person name="Kravitz S."/>
            <person name="Beeson K."/>
            <person name="Sutton G."/>
            <person name="Rogers Y.-H."/>
            <person name="Friedman R."/>
            <person name="Frazier M."/>
            <person name="Venter J.C."/>
        </authorList>
    </citation>
    <scope>NUCLEOTIDE SEQUENCE [LARGE SCALE GENOMIC DNA]</scope>
    <source>
        <strain evidence="3 4">SIR-1</strain>
    </source>
</reference>
<evidence type="ECO:0000256" key="1">
    <source>
        <dbReference type="ARBA" id="ARBA00023125"/>
    </source>
</evidence>
<feature type="domain" description="HTH cro/C1-type" evidence="2">
    <location>
        <begin position="21"/>
        <end position="75"/>
    </location>
</feature>
<dbReference type="GO" id="GO:0003700">
    <property type="term" value="F:DNA-binding transcription factor activity"/>
    <property type="evidence" value="ECO:0007669"/>
    <property type="project" value="TreeGrafter"/>
</dbReference>
<keyword evidence="4" id="KW-1185">Reference proteome</keyword>
<dbReference type="SUPFAM" id="SSF47413">
    <property type="entry name" value="lambda repressor-like DNA-binding domains"/>
    <property type="match status" value="1"/>
</dbReference>
<accession>A6GBR6</accession>